<evidence type="ECO:0000313" key="9">
    <source>
        <dbReference type="EMBL" id="WPK27799.1"/>
    </source>
</evidence>
<sequence>MNDIIMKYMCLYIYLLFMKIMNIMSGISSILAMGLLSPVQSMLSLMILFLSTSFCLYLQGFELIGLLYMLMYVGAIAILFTFILSLLNIEYLPKNNIQSTSYLLFIFLIMPLDLSYEADSLIMNLFNINNELITIGDLLYSEYAIIFMLSSIILVMSVVGAMSVIKC</sequence>
<keyword evidence="4 8" id="KW-0679">Respiratory chain</keyword>
<reference evidence="9 10" key="1">
    <citation type="submission" date="2023-10" db="EMBL/GenBank/DDBJ databases">
        <title>Draft Genome Sequence of Candida saopaulonensis from a very Premature Infant with Sepsis.</title>
        <authorList>
            <person name="Ning Y."/>
            <person name="Dai R."/>
            <person name="Xiao M."/>
            <person name="Xu Y."/>
            <person name="Yan Q."/>
            <person name="Zhang L."/>
        </authorList>
    </citation>
    <scope>NUCLEOTIDE SEQUENCE [LARGE SCALE GENOMIC DNA]</scope>
    <source>
        <strain evidence="9 10">19XY460</strain>
    </source>
</reference>
<protein>
    <recommendedName>
        <fullName evidence="3 8">NADH-ubiquinone oxidoreductase chain 6</fullName>
        <ecNumber evidence="2 8">7.1.1.2</ecNumber>
    </recommendedName>
</protein>
<keyword evidence="8" id="KW-0812">Transmembrane</keyword>
<keyword evidence="8" id="KW-0472">Membrane</keyword>
<evidence type="ECO:0000256" key="3">
    <source>
        <dbReference type="ARBA" id="ARBA00021095"/>
    </source>
</evidence>
<comment type="function">
    <text evidence="8">Core subunit of the mitochondrial membrane respiratory chain NADH dehydrogenase (Complex I) which catalyzes electron transfer from NADH through the respiratory chain, using ubiquinone as an electron acceptor. Essential for the catalytic activity and assembly of complex I.</text>
</comment>
<keyword evidence="10" id="KW-1185">Reference proteome</keyword>
<organism evidence="9 10">
    <name type="scientific">Australozyma saopauloensis</name>
    <dbReference type="NCBI Taxonomy" id="291208"/>
    <lineage>
        <taxon>Eukaryota</taxon>
        <taxon>Fungi</taxon>
        <taxon>Dikarya</taxon>
        <taxon>Ascomycota</taxon>
        <taxon>Saccharomycotina</taxon>
        <taxon>Pichiomycetes</taxon>
        <taxon>Metschnikowiaceae</taxon>
        <taxon>Australozyma</taxon>
    </lineage>
</organism>
<evidence type="ECO:0000256" key="7">
    <source>
        <dbReference type="ARBA" id="ARBA00049551"/>
    </source>
</evidence>
<dbReference type="PANTHER" id="PTHR33269">
    <property type="entry name" value="NADH-UBIQUINONE OXIDOREDUCTASE CHAIN 6"/>
    <property type="match status" value="1"/>
</dbReference>
<dbReference type="GO" id="GO:0031966">
    <property type="term" value="C:mitochondrial membrane"/>
    <property type="evidence" value="ECO:0007669"/>
    <property type="project" value="UniProtKB-SubCell"/>
</dbReference>
<evidence type="ECO:0000256" key="6">
    <source>
        <dbReference type="ARBA" id="ARBA00023075"/>
    </source>
</evidence>
<dbReference type="EC" id="7.1.1.2" evidence="2 8"/>
<dbReference type="EMBL" id="CP138902">
    <property type="protein sequence ID" value="WPK27799.1"/>
    <property type="molecule type" value="Genomic_DNA"/>
</dbReference>
<dbReference type="Gene3D" id="1.20.120.1200">
    <property type="entry name" value="NADH-ubiquinone/plastoquinone oxidoreductase chain 6, subunit NuoJ"/>
    <property type="match status" value="1"/>
</dbReference>
<keyword evidence="8" id="KW-0520">NAD</keyword>
<proteinExistence type="inferred from homology"/>
<geneLocation type="mitochondrion" evidence="9"/>
<dbReference type="AlphaFoldDB" id="A0AAX4HH75"/>
<evidence type="ECO:0000256" key="2">
    <source>
        <dbReference type="ARBA" id="ARBA00012944"/>
    </source>
</evidence>
<gene>
    <name evidence="9" type="ORF">PUMCH_005203</name>
</gene>
<feature type="transmembrane region" description="Helical" evidence="8">
    <location>
        <begin position="143"/>
        <end position="165"/>
    </location>
</feature>
<comment type="subcellular location">
    <subcellularLocation>
        <location evidence="8">Mitochondrion membrane</location>
        <topology evidence="8">Multi-pass membrane protein</topology>
    </subcellularLocation>
</comment>
<keyword evidence="6 8" id="KW-0830">Ubiquinone</keyword>
<dbReference type="PANTHER" id="PTHR33269:SF17">
    <property type="entry name" value="NADH-UBIQUINONE OXIDOREDUCTASE CHAIN 6"/>
    <property type="match status" value="1"/>
</dbReference>
<comment type="catalytic activity">
    <reaction evidence="7 8">
        <text>a ubiquinone + NADH + 5 H(+)(in) = a ubiquinol + NAD(+) + 4 H(+)(out)</text>
        <dbReference type="Rhea" id="RHEA:29091"/>
        <dbReference type="Rhea" id="RHEA-COMP:9565"/>
        <dbReference type="Rhea" id="RHEA-COMP:9566"/>
        <dbReference type="ChEBI" id="CHEBI:15378"/>
        <dbReference type="ChEBI" id="CHEBI:16389"/>
        <dbReference type="ChEBI" id="CHEBI:17976"/>
        <dbReference type="ChEBI" id="CHEBI:57540"/>
        <dbReference type="ChEBI" id="CHEBI:57945"/>
        <dbReference type="EC" id="7.1.1.2"/>
    </reaction>
</comment>
<comment type="function">
    <text evidence="1">Core subunit of the mitochondrial membrane respiratory chain NADH dehydrogenase (Complex I) that is believed to belong to the minimal assembly required for catalysis. Complex I functions in the transfer of electrons from NADH to the respiratory chain. The immediate electron acceptor for the enzyme is believed to be ubiquinone.</text>
</comment>
<keyword evidence="8" id="KW-0249">Electron transport</keyword>
<feature type="transmembrane region" description="Helical" evidence="8">
    <location>
        <begin position="66"/>
        <end position="89"/>
    </location>
</feature>
<name>A0AAX4HH75_9ASCO</name>
<dbReference type="Proteomes" id="UP001338582">
    <property type="component" value="Mitochondrion MT"/>
</dbReference>
<accession>A0AAX4HH75</accession>
<dbReference type="Pfam" id="PF00499">
    <property type="entry name" value="Oxidored_q3"/>
    <property type="match status" value="1"/>
</dbReference>
<evidence type="ECO:0000256" key="1">
    <source>
        <dbReference type="ARBA" id="ARBA00003257"/>
    </source>
</evidence>
<keyword evidence="8 9" id="KW-0496">Mitochondrion</keyword>
<keyword evidence="5 8" id="KW-1278">Translocase</keyword>
<evidence type="ECO:0000256" key="5">
    <source>
        <dbReference type="ARBA" id="ARBA00022967"/>
    </source>
</evidence>
<dbReference type="GO" id="GO:0008137">
    <property type="term" value="F:NADH dehydrogenase (ubiquinone) activity"/>
    <property type="evidence" value="ECO:0007669"/>
    <property type="project" value="UniProtKB-UniRule"/>
</dbReference>
<evidence type="ECO:0000256" key="4">
    <source>
        <dbReference type="ARBA" id="ARBA00022660"/>
    </source>
</evidence>
<dbReference type="InterPro" id="IPR001457">
    <property type="entry name" value="NADH_UbQ/plastoQ_OxRdtase_su6"/>
</dbReference>
<keyword evidence="8" id="KW-0813">Transport</keyword>
<evidence type="ECO:0000313" key="10">
    <source>
        <dbReference type="Proteomes" id="UP001338582"/>
    </source>
</evidence>
<feature type="transmembrane region" description="Helical" evidence="8">
    <location>
        <begin position="12"/>
        <end position="36"/>
    </location>
</feature>
<evidence type="ECO:0000256" key="8">
    <source>
        <dbReference type="RuleBase" id="RU004430"/>
    </source>
</evidence>
<feature type="transmembrane region" description="Helical" evidence="8">
    <location>
        <begin position="101"/>
        <end position="123"/>
    </location>
</feature>
<keyword evidence="8" id="KW-1133">Transmembrane helix</keyword>
<dbReference type="InterPro" id="IPR042106">
    <property type="entry name" value="Nuo/plastoQ_OxRdtase_6_NuoJ"/>
</dbReference>
<comment type="similarity">
    <text evidence="8">Belongs to the complex I subunit 6 family.</text>
</comment>